<proteinExistence type="predicted"/>
<feature type="compositionally biased region" description="Polar residues" evidence="1">
    <location>
        <begin position="54"/>
        <end position="70"/>
    </location>
</feature>
<dbReference type="EMBL" id="UYSL01010004">
    <property type="protein sequence ID" value="VDL68438.1"/>
    <property type="molecule type" value="Genomic_DNA"/>
</dbReference>
<evidence type="ECO:0000256" key="1">
    <source>
        <dbReference type="SAM" id="MobiDB-lite"/>
    </source>
</evidence>
<name>A0A0N4XQP6_NIPBR</name>
<organism evidence="4">
    <name type="scientific">Nippostrongylus brasiliensis</name>
    <name type="common">Rat hookworm</name>
    <dbReference type="NCBI Taxonomy" id="27835"/>
    <lineage>
        <taxon>Eukaryota</taxon>
        <taxon>Metazoa</taxon>
        <taxon>Ecdysozoa</taxon>
        <taxon>Nematoda</taxon>
        <taxon>Chromadorea</taxon>
        <taxon>Rhabditida</taxon>
        <taxon>Rhabditina</taxon>
        <taxon>Rhabditomorpha</taxon>
        <taxon>Strongyloidea</taxon>
        <taxon>Heligmosomidae</taxon>
        <taxon>Nippostrongylus</taxon>
    </lineage>
</organism>
<dbReference type="AlphaFoldDB" id="A0A0N4XQP6"/>
<evidence type="ECO:0000313" key="3">
    <source>
        <dbReference type="Proteomes" id="UP000271162"/>
    </source>
</evidence>
<evidence type="ECO:0000313" key="2">
    <source>
        <dbReference type="EMBL" id="VDL68438.1"/>
    </source>
</evidence>
<reference evidence="2 3" key="2">
    <citation type="submission" date="2018-11" db="EMBL/GenBank/DDBJ databases">
        <authorList>
            <consortium name="Pathogen Informatics"/>
        </authorList>
    </citation>
    <scope>NUCLEOTIDE SEQUENCE [LARGE SCALE GENOMIC DNA]</scope>
</reference>
<feature type="region of interest" description="Disordered" evidence="1">
    <location>
        <begin position="1"/>
        <end position="88"/>
    </location>
</feature>
<dbReference type="WBParaSite" id="NBR_0000484801-mRNA-1">
    <property type="protein sequence ID" value="NBR_0000484801-mRNA-1"/>
    <property type="gene ID" value="NBR_0000484801"/>
</dbReference>
<gene>
    <name evidence="2" type="ORF">NBR_LOCUS4849</name>
</gene>
<keyword evidence="3" id="KW-1185">Reference proteome</keyword>
<evidence type="ECO:0000313" key="4">
    <source>
        <dbReference type="WBParaSite" id="NBR_0000484801-mRNA-1"/>
    </source>
</evidence>
<accession>A0A0N4XQP6</accession>
<feature type="compositionally biased region" description="Basic residues" evidence="1">
    <location>
        <begin position="24"/>
        <end position="34"/>
    </location>
</feature>
<sequence length="112" mass="11990">MQATQNQPKSAERGGNSGSTITKNAKKSQNRPKASKPAAQTKSSEPASPELKVQPSTQSKTPENGSTESKVPSAKKRPDDLPTGVKLEAIDEKKAAEEKKAKKYVRGVCRTL</sequence>
<protein>
    <submittedName>
        <fullName evidence="2 4">Uncharacterized protein</fullName>
    </submittedName>
</protein>
<reference evidence="4" key="1">
    <citation type="submission" date="2017-02" db="UniProtKB">
        <authorList>
            <consortium name="WormBaseParasite"/>
        </authorList>
    </citation>
    <scope>IDENTIFICATION</scope>
</reference>
<dbReference type="Proteomes" id="UP000271162">
    <property type="component" value="Unassembled WGS sequence"/>
</dbReference>